<keyword evidence="4 9" id="KW-0812">Transmembrane</keyword>
<evidence type="ECO:0000256" key="1">
    <source>
        <dbReference type="ARBA" id="ARBA00006139"/>
    </source>
</evidence>
<dbReference type="EMBL" id="MCGG01000021">
    <property type="protein sequence ID" value="OEJ67560.1"/>
    <property type="molecule type" value="Genomic_DNA"/>
</dbReference>
<evidence type="ECO:0000313" key="13">
    <source>
        <dbReference type="EMBL" id="OEJ67560.1"/>
    </source>
</evidence>
<evidence type="ECO:0000313" key="14">
    <source>
        <dbReference type="Proteomes" id="UP000095347"/>
    </source>
</evidence>
<comment type="pathway">
    <text evidence="9">Protein modification; lipoprotein biosynthesis (signal peptide cleavage).</text>
</comment>
<feature type="active site" evidence="9">
    <location>
        <position position="126"/>
    </location>
</feature>
<evidence type="ECO:0000256" key="11">
    <source>
        <dbReference type="RuleBase" id="RU004181"/>
    </source>
</evidence>
<evidence type="ECO:0000256" key="4">
    <source>
        <dbReference type="ARBA" id="ARBA00022692"/>
    </source>
</evidence>
<dbReference type="PRINTS" id="PR00781">
    <property type="entry name" value="LIPOSIGPTASE"/>
</dbReference>
<keyword evidence="14" id="KW-1185">Reference proteome</keyword>
<evidence type="ECO:0000256" key="3">
    <source>
        <dbReference type="ARBA" id="ARBA00022670"/>
    </source>
</evidence>
<comment type="function">
    <text evidence="9 10">This protein specifically catalyzes the removal of signal peptides from prolipoproteins.</text>
</comment>
<dbReference type="PANTHER" id="PTHR33695:SF1">
    <property type="entry name" value="LIPOPROTEIN SIGNAL PEPTIDASE"/>
    <property type="match status" value="1"/>
</dbReference>
<keyword evidence="3 9" id="KW-0645">Protease</keyword>
<comment type="caution">
    <text evidence="13">The sequence shown here is derived from an EMBL/GenBank/DDBJ whole genome shotgun (WGS) entry which is preliminary data.</text>
</comment>
<comment type="similarity">
    <text evidence="1 9 11">Belongs to the peptidase A8 family.</text>
</comment>
<dbReference type="GO" id="GO:0006508">
    <property type="term" value="P:proteolysis"/>
    <property type="evidence" value="ECO:0007669"/>
    <property type="project" value="UniProtKB-KW"/>
</dbReference>
<dbReference type="HAMAP" id="MF_00161">
    <property type="entry name" value="LspA"/>
    <property type="match status" value="1"/>
</dbReference>
<dbReference type="NCBIfam" id="TIGR00077">
    <property type="entry name" value="lspA"/>
    <property type="match status" value="1"/>
</dbReference>
<comment type="subcellular location">
    <subcellularLocation>
        <location evidence="9">Cell membrane</location>
        <topology evidence="9">Multi-pass membrane protein</topology>
    </subcellularLocation>
</comment>
<evidence type="ECO:0000256" key="6">
    <source>
        <dbReference type="ARBA" id="ARBA00022801"/>
    </source>
</evidence>
<dbReference type="STRING" id="28181.BEN30_09005"/>
<name>A0A1E5Q872_9PROT</name>
<keyword evidence="8 9" id="KW-0472">Membrane</keyword>
<keyword evidence="7 9" id="KW-1133">Transmembrane helix</keyword>
<evidence type="ECO:0000256" key="9">
    <source>
        <dbReference type="HAMAP-Rule" id="MF_00161"/>
    </source>
</evidence>
<dbReference type="PANTHER" id="PTHR33695">
    <property type="entry name" value="LIPOPROTEIN SIGNAL PEPTIDASE"/>
    <property type="match status" value="1"/>
</dbReference>
<dbReference type="Proteomes" id="UP000095347">
    <property type="component" value="Unassembled WGS sequence"/>
</dbReference>
<dbReference type="EC" id="3.4.23.36" evidence="9"/>
<accession>A0A1E5Q872</accession>
<dbReference type="GO" id="GO:0004190">
    <property type="term" value="F:aspartic-type endopeptidase activity"/>
    <property type="evidence" value="ECO:0007669"/>
    <property type="project" value="UniProtKB-UniRule"/>
</dbReference>
<proteinExistence type="inferred from homology"/>
<sequence length="187" mass="20041">MSGAKTPKGNGSAQGWGLAVLILIADQVSKWWVLGLFSDAGTSYFELTPFFNLVLAWNEGISFGMFGDAGVYGPRILIGLTLLIALGLSVWMMRVETRWSAASLGLIIGGAIGNVIDRFRFGAVTDFLDVHVLGYHWPAFNVADSAIVIGAGALMWESLFAGADNSSSKDVSDEHRKNAQGTDETHD</sequence>
<feature type="transmembrane region" description="Helical" evidence="9">
    <location>
        <begin position="72"/>
        <end position="92"/>
    </location>
</feature>
<organism evidence="13 14">
    <name type="scientific">Magnetovibrio blakemorei</name>
    <dbReference type="NCBI Taxonomy" id="28181"/>
    <lineage>
        <taxon>Bacteria</taxon>
        <taxon>Pseudomonadati</taxon>
        <taxon>Pseudomonadota</taxon>
        <taxon>Alphaproteobacteria</taxon>
        <taxon>Rhodospirillales</taxon>
        <taxon>Magnetovibrionaceae</taxon>
        <taxon>Magnetovibrio</taxon>
    </lineage>
</organism>
<gene>
    <name evidence="9" type="primary">lspA</name>
    <name evidence="13" type="ORF">BEN30_09005</name>
</gene>
<comment type="catalytic activity">
    <reaction evidence="9 10">
        <text>Release of signal peptides from bacterial membrane prolipoproteins. Hydrolyzes -Xaa-Yaa-Zaa-|-(S,diacylglyceryl)Cys-, in which Xaa is hydrophobic (preferably Leu), and Yaa (Ala or Ser) and Zaa (Gly or Ala) have small, neutral side chains.</text>
        <dbReference type="EC" id="3.4.23.36"/>
    </reaction>
</comment>
<dbReference type="InterPro" id="IPR001872">
    <property type="entry name" value="Peptidase_A8"/>
</dbReference>
<keyword evidence="2 9" id="KW-1003">Cell membrane</keyword>
<evidence type="ECO:0000256" key="12">
    <source>
        <dbReference type="SAM" id="MobiDB-lite"/>
    </source>
</evidence>
<dbReference type="PROSITE" id="PS00855">
    <property type="entry name" value="SPASE_II"/>
    <property type="match status" value="1"/>
</dbReference>
<dbReference type="GO" id="GO:0005886">
    <property type="term" value="C:plasma membrane"/>
    <property type="evidence" value="ECO:0007669"/>
    <property type="project" value="UniProtKB-SubCell"/>
</dbReference>
<feature type="active site" evidence="9">
    <location>
        <position position="144"/>
    </location>
</feature>
<evidence type="ECO:0000256" key="8">
    <source>
        <dbReference type="ARBA" id="ARBA00023136"/>
    </source>
</evidence>
<keyword evidence="6 9" id="KW-0378">Hydrolase</keyword>
<dbReference type="OrthoDB" id="9810259at2"/>
<dbReference type="Pfam" id="PF01252">
    <property type="entry name" value="Peptidase_A8"/>
    <property type="match status" value="1"/>
</dbReference>
<keyword evidence="5 9" id="KW-0064">Aspartyl protease</keyword>
<evidence type="ECO:0000256" key="5">
    <source>
        <dbReference type="ARBA" id="ARBA00022750"/>
    </source>
</evidence>
<protein>
    <recommendedName>
        <fullName evidence="9">Lipoprotein signal peptidase</fullName>
        <ecNumber evidence="9">3.4.23.36</ecNumber>
    </recommendedName>
    <alternativeName>
        <fullName evidence="9">Prolipoprotein signal peptidase</fullName>
    </alternativeName>
    <alternativeName>
        <fullName evidence="9">Signal peptidase II</fullName>
        <shortName evidence="9">SPase II</shortName>
    </alternativeName>
</protein>
<reference evidence="14" key="1">
    <citation type="submission" date="2016-07" db="EMBL/GenBank/DDBJ databases">
        <authorList>
            <person name="Florea S."/>
            <person name="Webb J.S."/>
            <person name="Jaromczyk J."/>
            <person name="Schardl C.L."/>
        </authorList>
    </citation>
    <scope>NUCLEOTIDE SEQUENCE [LARGE SCALE GENOMIC DNA]</scope>
    <source>
        <strain evidence="14">MV-1</strain>
    </source>
</reference>
<dbReference type="RefSeq" id="WP_069957713.1">
    <property type="nucleotide sequence ID" value="NZ_MCGG01000021.1"/>
</dbReference>
<evidence type="ECO:0000256" key="7">
    <source>
        <dbReference type="ARBA" id="ARBA00022989"/>
    </source>
</evidence>
<feature type="compositionally biased region" description="Basic and acidic residues" evidence="12">
    <location>
        <begin position="170"/>
        <end position="187"/>
    </location>
</feature>
<feature type="transmembrane region" description="Helical" evidence="9">
    <location>
        <begin position="136"/>
        <end position="156"/>
    </location>
</feature>
<feature type="region of interest" description="Disordered" evidence="12">
    <location>
        <begin position="164"/>
        <end position="187"/>
    </location>
</feature>
<dbReference type="UniPathway" id="UPA00665"/>
<dbReference type="AlphaFoldDB" id="A0A1E5Q872"/>
<feature type="transmembrane region" description="Helical" evidence="9">
    <location>
        <begin position="99"/>
        <end position="116"/>
    </location>
</feature>
<evidence type="ECO:0000256" key="10">
    <source>
        <dbReference type="RuleBase" id="RU000594"/>
    </source>
</evidence>
<evidence type="ECO:0000256" key="2">
    <source>
        <dbReference type="ARBA" id="ARBA00022475"/>
    </source>
</evidence>
<comment type="caution">
    <text evidence="9">Lacks conserved residue(s) required for the propagation of feature annotation.</text>
</comment>